<proteinExistence type="inferred from homology"/>
<dbReference type="Gene3D" id="3.40.50.12780">
    <property type="entry name" value="N-terminal domain of ligase-like"/>
    <property type="match status" value="1"/>
</dbReference>
<evidence type="ECO:0000256" key="1">
    <source>
        <dbReference type="ARBA" id="ARBA00006432"/>
    </source>
</evidence>
<dbReference type="InterPro" id="IPR000873">
    <property type="entry name" value="AMP-dep_synth/lig_dom"/>
</dbReference>
<dbReference type="Proteomes" id="UP000029738">
    <property type="component" value="Unassembled WGS sequence"/>
</dbReference>
<evidence type="ECO:0000259" key="3">
    <source>
        <dbReference type="Pfam" id="PF00501"/>
    </source>
</evidence>
<comment type="caution">
    <text evidence="5">The sequence shown here is derived from an EMBL/GenBank/DDBJ whole genome shotgun (WGS) entry which is preliminary data.</text>
</comment>
<organism evidence="5 6">
    <name type="scientific">Tolypothrix bouteillei VB521301</name>
    <dbReference type="NCBI Taxonomy" id="1479485"/>
    <lineage>
        <taxon>Bacteria</taxon>
        <taxon>Bacillati</taxon>
        <taxon>Cyanobacteriota</taxon>
        <taxon>Cyanophyceae</taxon>
        <taxon>Nostocales</taxon>
        <taxon>Tolypothrichaceae</taxon>
        <taxon>Tolypothrix</taxon>
    </lineage>
</organism>
<evidence type="ECO:0000256" key="2">
    <source>
        <dbReference type="ARBA" id="ARBA00022598"/>
    </source>
</evidence>
<dbReference type="PANTHER" id="PTHR43201:SF5">
    <property type="entry name" value="MEDIUM-CHAIN ACYL-COA LIGASE ACSF2, MITOCHONDRIAL"/>
    <property type="match status" value="1"/>
</dbReference>
<dbReference type="NCBIfam" id="NF005662">
    <property type="entry name" value="PRK07445.1-4"/>
    <property type="match status" value="1"/>
</dbReference>
<feature type="domain" description="AMP-dependent synthetase/ligase" evidence="3">
    <location>
        <begin position="51"/>
        <end position="332"/>
    </location>
</feature>
<reference evidence="5" key="1">
    <citation type="journal article" date="2015" name="Genome Announc.">
        <title>Draft Genome Sequence of Tolypothrix boutellei Strain VB521301.</title>
        <authorList>
            <person name="Chandrababunaidu M.M."/>
            <person name="Singh D."/>
            <person name="Sen D."/>
            <person name="Bhan S."/>
            <person name="Das S."/>
            <person name="Gupta A."/>
            <person name="Adhikary S.P."/>
            <person name="Tripathy S."/>
        </authorList>
    </citation>
    <scope>NUCLEOTIDE SEQUENCE</scope>
    <source>
        <strain evidence="5">VB521301</strain>
    </source>
</reference>
<dbReference type="PROSITE" id="PS00455">
    <property type="entry name" value="AMP_BINDING"/>
    <property type="match status" value="1"/>
</dbReference>
<name>A0A8S9T1Z4_9CYAN</name>
<evidence type="ECO:0000313" key="6">
    <source>
        <dbReference type="Proteomes" id="UP000029738"/>
    </source>
</evidence>
<dbReference type="Pfam" id="PF13193">
    <property type="entry name" value="AMP-binding_C"/>
    <property type="match status" value="1"/>
</dbReference>
<reference evidence="5" key="2">
    <citation type="submission" date="2019-11" db="EMBL/GenBank/DDBJ databases">
        <title>Improved Assembly of Tolypothrix boutellei genome.</title>
        <authorList>
            <person name="Sarangi A.N."/>
            <person name="Mukherjee M."/>
            <person name="Ghosh S."/>
            <person name="Singh D."/>
            <person name="Das A."/>
            <person name="Kant S."/>
            <person name="Prusty A."/>
            <person name="Tripathy S."/>
        </authorList>
    </citation>
    <scope>NUCLEOTIDE SEQUENCE</scope>
    <source>
        <strain evidence="5">VB521301</strain>
    </source>
</reference>
<dbReference type="InterPro" id="IPR025110">
    <property type="entry name" value="AMP-bd_C"/>
</dbReference>
<dbReference type="AlphaFoldDB" id="A0A8S9T1Z4"/>
<comment type="similarity">
    <text evidence="1">Belongs to the ATP-dependent AMP-binding enzyme family.</text>
</comment>
<dbReference type="RefSeq" id="WP_167844660.1">
    <property type="nucleotide sequence ID" value="NZ_JHEG04000001.1"/>
</dbReference>
<feature type="domain" description="AMP-binding enzyme C-terminal" evidence="4">
    <location>
        <begin position="377"/>
        <end position="451"/>
    </location>
</feature>
<dbReference type="SUPFAM" id="SSF56801">
    <property type="entry name" value="Acetyl-CoA synthetase-like"/>
    <property type="match status" value="1"/>
</dbReference>
<dbReference type="InterPro" id="IPR042099">
    <property type="entry name" value="ANL_N_sf"/>
</dbReference>
<keyword evidence="6" id="KW-1185">Reference proteome</keyword>
<keyword evidence="2 5" id="KW-0436">Ligase</keyword>
<dbReference type="InterPro" id="IPR045851">
    <property type="entry name" value="AMP-bd_C_sf"/>
</dbReference>
<evidence type="ECO:0000259" key="4">
    <source>
        <dbReference type="Pfam" id="PF13193"/>
    </source>
</evidence>
<accession>A0A8S9T1Z4</accession>
<dbReference type="Pfam" id="PF00501">
    <property type="entry name" value="AMP-binding"/>
    <property type="match status" value="1"/>
</dbReference>
<sequence>MVATLEYIVEQSLRVPSDWLICDSDNLFPLIIKQRYLELMQFSHWKTPPKILLAEPEPVKFLASFLAACQANCPVFLCNPGWGQQEWEQVFDLVKPDIIWGVNHKVSELCKEQHSFPPSPCPSLSPSPLIMIPTGGSSGKIKFAMHTWETLMASVRGFKEYFQVDNINSFCVLPIYHVGGLMQFMRSFTTGGQLAILPFKELESGQNYNIQPQEFFISLVPTQLQRLLQNAELTQWLAQFQTVLLGGAPAWSELLEAARCHKIRLGLTYGMTETASQIATLLPDDFLKGKDSCTRLLPHAKVNIYNEKGEILKPNQTGNIKISSQSLALGYYPNIQTNWEFLQTDDLGFLDEQGYLHISGRSSDKIITGGENVYAIEVESAIRGTQMVTDVCAIGVPDPVWGQAITAIYIPKNSNISYLQIKELLKNKMSRFKIPKNWIKVDSLPRNSQGKINRLQVQELASNFLQKNLRQNQVLTPPKHTNQHSGCDRATG</sequence>
<gene>
    <name evidence="5" type="ORF">DA73_0400011390</name>
</gene>
<dbReference type="GO" id="GO:0031956">
    <property type="term" value="F:medium-chain fatty acid-CoA ligase activity"/>
    <property type="evidence" value="ECO:0007669"/>
    <property type="project" value="TreeGrafter"/>
</dbReference>
<protein>
    <submittedName>
        <fullName evidence="5">2-succinylbenzoate--CoA ligase</fullName>
    </submittedName>
</protein>
<dbReference type="EMBL" id="JHEG04000001">
    <property type="protein sequence ID" value="KAF3886007.1"/>
    <property type="molecule type" value="Genomic_DNA"/>
</dbReference>
<evidence type="ECO:0000313" key="5">
    <source>
        <dbReference type="EMBL" id="KAF3886007.1"/>
    </source>
</evidence>
<dbReference type="Gene3D" id="3.30.300.30">
    <property type="match status" value="1"/>
</dbReference>
<dbReference type="InterPro" id="IPR020845">
    <property type="entry name" value="AMP-binding_CS"/>
</dbReference>
<dbReference type="PANTHER" id="PTHR43201">
    <property type="entry name" value="ACYL-COA SYNTHETASE"/>
    <property type="match status" value="1"/>
</dbReference>
<dbReference type="GO" id="GO:0006631">
    <property type="term" value="P:fatty acid metabolic process"/>
    <property type="evidence" value="ECO:0007669"/>
    <property type="project" value="TreeGrafter"/>
</dbReference>